<evidence type="ECO:0000313" key="3">
    <source>
        <dbReference type="Proteomes" id="UP001529338"/>
    </source>
</evidence>
<accession>A0ABT7SK72</accession>
<dbReference type="Proteomes" id="UP001529338">
    <property type="component" value="Unassembled WGS sequence"/>
</dbReference>
<feature type="chain" id="PRO_5046037556" evidence="1">
    <location>
        <begin position="30"/>
        <end position="569"/>
    </location>
</feature>
<dbReference type="RefSeq" id="WP_289456841.1">
    <property type="nucleotide sequence ID" value="NZ_JAUCGQ010000004.1"/>
</dbReference>
<dbReference type="SUPFAM" id="SSF49452">
    <property type="entry name" value="Starch-binding domain-like"/>
    <property type="match status" value="1"/>
</dbReference>
<feature type="signal peptide" evidence="1">
    <location>
        <begin position="1"/>
        <end position="29"/>
    </location>
</feature>
<keyword evidence="1" id="KW-0732">Signal</keyword>
<dbReference type="SUPFAM" id="SSF49464">
    <property type="entry name" value="Carboxypeptidase regulatory domain-like"/>
    <property type="match status" value="1"/>
</dbReference>
<proteinExistence type="predicted"/>
<name>A0ABT7SK72_9CELL</name>
<dbReference type="InterPro" id="IPR013784">
    <property type="entry name" value="Carb-bd-like_fold"/>
</dbReference>
<keyword evidence="3" id="KW-1185">Reference proteome</keyword>
<gene>
    <name evidence="2" type="ORF">QRT04_16735</name>
</gene>
<dbReference type="EMBL" id="JAUCGQ010000004">
    <property type="protein sequence ID" value="MDM7856588.1"/>
    <property type="molecule type" value="Genomic_DNA"/>
</dbReference>
<evidence type="ECO:0000313" key="2">
    <source>
        <dbReference type="EMBL" id="MDM7856588.1"/>
    </source>
</evidence>
<evidence type="ECO:0000256" key="1">
    <source>
        <dbReference type="SAM" id="SignalP"/>
    </source>
</evidence>
<reference evidence="2 3" key="1">
    <citation type="submission" date="2023-06" db="EMBL/GenBank/DDBJ databases">
        <title>Cellulomonas sp. MW4 Whole genome sequence.</title>
        <authorList>
            <person name="Park S."/>
        </authorList>
    </citation>
    <scope>NUCLEOTIDE SEQUENCE [LARGE SCALE GENOMIC DNA]</scope>
    <source>
        <strain evidence="2 3">MW4</strain>
    </source>
</reference>
<sequence>MSHRTAARLTALTAALLLGAPLLASPAGAADPVAQHITGTVTLKGVAEGLDDYELEVVAVPEGDTSGEHVVQAAVDDDGTYSLPVAPGRWWVRFVSCVVFDARYWDDPATSGSGPDAVTVEAGADTTGIDATLVPGARVVVHATAGGKPLAKAPTYVSGGTIDCWDDELPTTDAHGDATLAYVAAGPASPYVQATDTTLATWYGDTVRRPDARTVTLVDEKTSQVTIHAVSAARVAGYVKDTHGTPVVGVTVTATNLDRTGEAFGTTDKRGHYTLTGLAGGKVKVAVYRSGNRSAGAVVTARQGSTVGVKTLVPRAPGSGAIRVATSQRAPVVVLDSHGTQVMQKYTSASTHKATFTGLRSGTYRVVARGTNVSTKVAVRSGRTTSAGALRLPPSTSTTLDVRTPAGAHADVLYDVLDSYGTVAEFSDRTGSDGRAVFSLRPGRYTVVAYAVDESPYAVTTQAFTVHAGTPATAALTLRAGAAVTGKVVDAHGRPVAWAVVSVTSGGHTVSATAGLDGRYTVQGLTAGQRKLVVTDPYTGGYLTRGLVVTARTDATVTAPTLALRARAV</sequence>
<protein>
    <submittedName>
        <fullName evidence="2">Carboxypeptidase regulatory-like domain-containing protein</fullName>
    </submittedName>
</protein>
<organism evidence="2 3">
    <name type="scientific">Cellulomonas alba</name>
    <dbReference type="NCBI Taxonomy" id="3053467"/>
    <lineage>
        <taxon>Bacteria</taxon>
        <taxon>Bacillati</taxon>
        <taxon>Actinomycetota</taxon>
        <taxon>Actinomycetes</taxon>
        <taxon>Micrococcales</taxon>
        <taxon>Cellulomonadaceae</taxon>
        <taxon>Cellulomonas</taxon>
    </lineage>
</organism>
<dbReference type="Pfam" id="PF13620">
    <property type="entry name" value="CarboxypepD_reg"/>
    <property type="match status" value="2"/>
</dbReference>
<comment type="caution">
    <text evidence="2">The sequence shown here is derived from an EMBL/GenBank/DDBJ whole genome shotgun (WGS) entry which is preliminary data.</text>
</comment>
<dbReference type="Gene3D" id="2.60.40.1120">
    <property type="entry name" value="Carboxypeptidase-like, regulatory domain"/>
    <property type="match status" value="2"/>
</dbReference>
<dbReference type="InterPro" id="IPR008969">
    <property type="entry name" value="CarboxyPept-like_regulatory"/>
</dbReference>